<dbReference type="InterPro" id="IPR006140">
    <property type="entry name" value="D-isomer_DH_NAD-bd"/>
</dbReference>
<name>A0ABS2DI07_9BACI</name>
<accession>A0ABS2DI07</accession>
<dbReference type="InterPro" id="IPR036291">
    <property type="entry name" value="NAD(P)-bd_dom_sf"/>
</dbReference>
<dbReference type="PROSITE" id="PS00671">
    <property type="entry name" value="D_2_HYDROXYACID_DH_3"/>
    <property type="match status" value="1"/>
</dbReference>
<dbReference type="EMBL" id="JAFELM010000030">
    <property type="protein sequence ID" value="MBM6618124.1"/>
    <property type="molecule type" value="Genomic_DNA"/>
</dbReference>
<comment type="caution">
    <text evidence="6">The sequence shown here is derived from an EMBL/GenBank/DDBJ whole genome shotgun (WGS) entry which is preliminary data.</text>
</comment>
<dbReference type="Pfam" id="PF02826">
    <property type="entry name" value="2-Hacid_dh_C"/>
    <property type="match status" value="1"/>
</dbReference>
<dbReference type="Gene3D" id="3.40.50.720">
    <property type="entry name" value="NAD(P)-binding Rossmann-like Domain"/>
    <property type="match status" value="2"/>
</dbReference>
<evidence type="ECO:0000313" key="6">
    <source>
        <dbReference type="EMBL" id="MBM6618124.1"/>
    </source>
</evidence>
<dbReference type="InterPro" id="IPR006139">
    <property type="entry name" value="D-isomer_2_OHA_DH_cat_dom"/>
</dbReference>
<dbReference type="RefSeq" id="WP_204203488.1">
    <property type="nucleotide sequence ID" value="NZ_JAFELM010000030.1"/>
</dbReference>
<feature type="domain" description="D-isomer specific 2-hydroxyacid dehydrogenase NAD-binding" evidence="5">
    <location>
        <begin position="110"/>
        <end position="288"/>
    </location>
</feature>
<dbReference type="InterPro" id="IPR029752">
    <property type="entry name" value="D-isomer_DH_CS1"/>
</dbReference>
<dbReference type="SUPFAM" id="SSF52283">
    <property type="entry name" value="Formate/glycerate dehydrogenase catalytic domain-like"/>
    <property type="match status" value="1"/>
</dbReference>
<evidence type="ECO:0000313" key="7">
    <source>
        <dbReference type="Proteomes" id="UP001518925"/>
    </source>
</evidence>
<dbReference type="CDD" id="cd05301">
    <property type="entry name" value="GDH"/>
    <property type="match status" value="1"/>
</dbReference>
<dbReference type="PANTHER" id="PTHR10996:SF257">
    <property type="entry name" value="GLYOXYLATE REDUCTASE 1"/>
    <property type="match status" value="1"/>
</dbReference>
<protein>
    <submittedName>
        <fullName evidence="6">D-glycerate dehydrogenase</fullName>
    </submittedName>
</protein>
<reference evidence="6 7" key="1">
    <citation type="submission" date="2021-02" db="EMBL/GenBank/DDBJ databases">
        <title>Bacillus sp. RD4P76, an endophyte from a halophyte.</title>
        <authorList>
            <person name="Sun J.-Q."/>
        </authorList>
    </citation>
    <scope>NUCLEOTIDE SEQUENCE [LARGE SCALE GENOMIC DNA]</scope>
    <source>
        <strain evidence="6 7">RD4P76</strain>
    </source>
</reference>
<dbReference type="Pfam" id="PF00389">
    <property type="entry name" value="2-Hacid_dh"/>
    <property type="match status" value="1"/>
</dbReference>
<dbReference type="InterPro" id="IPR050223">
    <property type="entry name" value="D-isomer_2-hydroxyacid_DH"/>
</dbReference>
<organism evidence="6 7">
    <name type="scientific">Bacillus suaedaesalsae</name>
    <dbReference type="NCBI Taxonomy" id="2810349"/>
    <lineage>
        <taxon>Bacteria</taxon>
        <taxon>Bacillati</taxon>
        <taxon>Bacillota</taxon>
        <taxon>Bacilli</taxon>
        <taxon>Bacillales</taxon>
        <taxon>Bacillaceae</taxon>
        <taxon>Bacillus</taxon>
    </lineage>
</organism>
<keyword evidence="7" id="KW-1185">Reference proteome</keyword>
<dbReference type="SUPFAM" id="SSF51735">
    <property type="entry name" value="NAD(P)-binding Rossmann-fold domains"/>
    <property type="match status" value="1"/>
</dbReference>
<dbReference type="InterPro" id="IPR029753">
    <property type="entry name" value="D-isomer_DH_CS"/>
</dbReference>
<evidence type="ECO:0000256" key="2">
    <source>
        <dbReference type="ARBA" id="ARBA00023002"/>
    </source>
</evidence>
<dbReference type="PANTHER" id="PTHR10996">
    <property type="entry name" value="2-HYDROXYACID DEHYDROGENASE-RELATED"/>
    <property type="match status" value="1"/>
</dbReference>
<dbReference type="Proteomes" id="UP001518925">
    <property type="component" value="Unassembled WGS sequence"/>
</dbReference>
<comment type="similarity">
    <text evidence="1 3">Belongs to the D-isomer specific 2-hydroxyacid dehydrogenase family.</text>
</comment>
<proteinExistence type="inferred from homology"/>
<gene>
    <name evidence="6" type="ORF">JR050_10685</name>
</gene>
<keyword evidence="2 3" id="KW-0560">Oxidoreductase</keyword>
<sequence length="334" mass="37313">MKPKIFITRQIPTHVMNQLKEVCDVSIWNEEDTPVPREILEEKIVDIDGLYCLLTDTIDEELLQKAKNLKVISNMAVGFNNIDVDAATKRGIIVTNTPGVLTETTADLTFALLMATARRITEASDFLRSGKWSSWSPMLLTGQDIYNSTMGIIGLGGIGKALAKRAQGFNMNVLYHNRSRKLDSEQELGLEYCSLEDLLKRSDYVCIMTPYTPETKNMIRDEHFKIMKDTSILINTARGGIVNENDLYYALKDGEIWAAGLDVFEQEPVDFNHPLLTLPNVVTLPHIGSASIGTRTKMAEVVAENMLQALNGEIPVNIVNKEIVSNKSPISYFN</sequence>
<dbReference type="PROSITE" id="PS00065">
    <property type="entry name" value="D_2_HYDROXYACID_DH_1"/>
    <property type="match status" value="1"/>
</dbReference>
<evidence type="ECO:0000259" key="4">
    <source>
        <dbReference type="Pfam" id="PF00389"/>
    </source>
</evidence>
<feature type="domain" description="D-isomer specific 2-hydroxyacid dehydrogenase catalytic" evidence="4">
    <location>
        <begin position="5"/>
        <end position="320"/>
    </location>
</feature>
<evidence type="ECO:0000256" key="1">
    <source>
        <dbReference type="ARBA" id="ARBA00005854"/>
    </source>
</evidence>
<evidence type="ECO:0000256" key="3">
    <source>
        <dbReference type="RuleBase" id="RU003719"/>
    </source>
</evidence>
<evidence type="ECO:0000259" key="5">
    <source>
        <dbReference type="Pfam" id="PF02826"/>
    </source>
</evidence>